<evidence type="ECO:0000313" key="2">
    <source>
        <dbReference type="EMBL" id="MDT0541884.1"/>
    </source>
</evidence>
<reference evidence="2" key="1">
    <citation type="submission" date="2024-05" db="EMBL/GenBank/DDBJ databases">
        <title>30 novel species of actinomycetes from the DSMZ collection.</title>
        <authorList>
            <person name="Nouioui I."/>
        </authorList>
    </citation>
    <scope>NUCLEOTIDE SEQUENCE</scope>
    <source>
        <strain evidence="2">DSM 41529</strain>
    </source>
</reference>
<feature type="compositionally biased region" description="Basic residues" evidence="1">
    <location>
        <begin position="10"/>
        <end position="22"/>
    </location>
</feature>
<dbReference type="EMBL" id="JAVRFD010000001">
    <property type="protein sequence ID" value="MDT0541884.1"/>
    <property type="molecule type" value="Genomic_DNA"/>
</dbReference>
<evidence type="ECO:0000256" key="1">
    <source>
        <dbReference type="SAM" id="MobiDB-lite"/>
    </source>
</evidence>
<comment type="caution">
    <text evidence="2">The sequence shown here is derived from an EMBL/GenBank/DDBJ whole genome shotgun (WGS) entry which is preliminary data.</text>
</comment>
<feature type="compositionally biased region" description="Low complexity" evidence="1">
    <location>
        <begin position="40"/>
        <end position="56"/>
    </location>
</feature>
<evidence type="ECO:0000313" key="3">
    <source>
        <dbReference type="Proteomes" id="UP001180754"/>
    </source>
</evidence>
<keyword evidence="3" id="KW-1185">Reference proteome</keyword>
<proteinExistence type="predicted"/>
<feature type="region of interest" description="Disordered" evidence="1">
    <location>
        <begin position="101"/>
        <end position="142"/>
    </location>
</feature>
<dbReference type="RefSeq" id="WP_311722173.1">
    <property type="nucleotide sequence ID" value="NZ_JAVRFD010000001.1"/>
</dbReference>
<sequence>MPSTIFRPGTGRRRKSAQHIRPTRPSAAGLVLATTAVVLSGGHTVRATTTTPPVRASQGDDEPEAPAPVSGPHNGLVVIDNSSADSWLEVDRTLNTLLMSHGTAGSDHDGGGGAVEVRTGDITGPDPVPEIGHPPWQGESGD</sequence>
<dbReference type="Proteomes" id="UP001180754">
    <property type="component" value="Unassembled WGS sequence"/>
</dbReference>
<gene>
    <name evidence="2" type="ORF">RND15_04005</name>
</gene>
<feature type="region of interest" description="Disordered" evidence="1">
    <location>
        <begin position="1"/>
        <end position="28"/>
    </location>
</feature>
<accession>A0ABU2X7I5</accession>
<name>A0ABU2X7I5_9ACTN</name>
<protein>
    <submittedName>
        <fullName evidence="2">Uncharacterized protein</fullName>
    </submittedName>
</protein>
<feature type="region of interest" description="Disordered" evidence="1">
    <location>
        <begin position="40"/>
        <end position="76"/>
    </location>
</feature>
<organism evidence="2 3">
    <name type="scientific">Streptomyces lonegramiae</name>
    <dbReference type="NCBI Taxonomy" id="3075524"/>
    <lineage>
        <taxon>Bacteria</taxon>
        <taxon>Bacillati</taxon>
        <taxon>Actinomycetota</taxon>
        <taxon>Actinomycetes</taxon>
        <taxon>Kitasatosporales</taxon>
        <taxon>Streptomycetaceae</taxon>
        <taxon>Streptomyces</taxon>
    </lineage>
</organism>